<dbReference type="EMBL" id="AGNL01030958">
    <property type="protein sequence ID" value="EJK56625.1"/>
    <property type="molecule type" value="Genomic_DNA"/>
</dbReference>
<evidence type="ECO:0000313" key="2">
    <source>
        <dbReference type="EMBL" id="EJK56625.1"/>
    </source>
</evidence>
<proteinExistence type="predicted"/>
<evidence type="ECO:0000256" key="1">
    <source>
        <dbReference type="SAM" id="MobiDB-lite"/>
    </source>
</evidence>
<feature type="region of interest" description="Disordered" evidence="1">
    <location>
        <begin position="46"/>
        <end position="69"/>
    </location>
</feature>
<feature type="compositionally biased region" description="Basic and acidic residues" evidence="1">
    <location>
        <begin position="46"/>
        <end position="56"/>
    </location>
</feature>
<sequence>MDFAGYSTSVGTAPGIPSLASTPRARDPPEKGAIVDLADETKLFRESKHERNEREMTLPTGDCPADGHTDTVAKKRARLKELSSGHERSLTRSFRAPQIWAGGRAERRDGDGVITQLKEDTLKLLEVRRF</sequence>
<dbReference type="AlphaFoldDB" id="K0RUI5"/>
<comment type="caution">
    <text evidence="2">The sequence shown here is derived from an EMBL/GenBank/DDBJ whole genome shotgun (WGS) entry which is preliminary data.</text>
</comment>
<organism evidence="2 3">
    <name type="scientific">Thalassiosira oceanica</name>
    <name type="common">Marine diatom</name>
    <dbReference type="NCBI Taxonomy" id="159749"/>
    <lineage>
        <taxon>Eukaryota</taxon>
        <taxon>Sar</taxon>
        <taxon>Stramenopiles</taxon>
        <taxon>Ochrophyta</taxon>
        <taxon>Bacillariophyta</taxon>
        <taxon>Coscinodiscophyceae</taxon>
        <taxon>Thalassiosirophycidae</taxon>
        <taxon>Thalassiosirales</taxon>
        <taxon>Thalassiosiraceae</taxon>
        <taxon>Thalassiosira</taxon>
    </lineage>
</organism>
<evidence type="ECO:0000313" key="3">
    <source>
        <dbReference type="Proteomes" id="UP000266841"/>
    </source>
</evidence>
<keyword evidence="3" id="KW-1185">Reference proteome</keyword>
<reference evidence="2 3" key="1">
    <citation type="journal article" date="2012" name="Genome Biol.">
        <title>Genome and low-iron response of an oceanic diatom adapted to chronic iron limitation.</title>
        <authorList>
            <person name="Lommer M."/>
            <person name="Specht M."/>
            <person name="Roy A.S."/>
            <person name="Kraemer L."/>
            <person name="Andreson R."/>
            <person name="Gutowska M.A."/>
            <person name="Wolf J."/>
            <person name="Bergner S.V."/>
            <person name="Schilhabel M.B."/>
            <person name="Klostermeier U.C."/>
            <person name="Beiko R.G."/>
            <person name="Rosenstiel P."/>
            <person name="Hippler M."/>
            <person name="Laroche J."/>
        </authorList>
    </citation>
    <scope>NUCLEOTIDE SEQUENCE [LARGE SCALE GENOMIC DNA]</scope>
    <source>
        <strain evidence="2 3">CCMP1005</strain>
    </source>
</reference>
<accession>K0RUI5</accession>
<protein>
    <submittedName>
        <fullName evidence="2">Uncharacterized protein</fullName>
    </submittedName>
</protein>
<feature type="region of interest" description="Disordered" evidence="1">
    <location>
        <begin position="1"/>
        <end position="33"/>
    </location>
</feature>
<dbReference type="Proteomes" id="UP000266841">
    <property type="component" value="Unassembled WGS sequence"/>
</dbReference>
<gene>
    <name evidence="2" type="ORF">THAOC_23451</name>
</gene>
<name>K0RUI5_THAOC</name>
<feature type="compositionally biased region" description="Polar residues" evidence="1">
    <location>
        <begin position="1"/>
        <end position="11"/>
    </location>
</feature>